<evidence type="ECO:0000313" key="4">
    <source>
        <dbReference type="Proteomes" id="UP000572072"/>
    </source>
</evidence>
<feature type="coiled-coil region" evidence="1">
    <location>
        <begin position="300"/>
        <end position="327"/>
    </location>
</feature>
<dbReference type="AlphaFoldDB" id="A0A7Y3Z9H3"/>
<gene>
    <name evidence="3" type="ORF">F0262_12965</name>
</gene>
<evidence type="ECO:0000313" key="3">
    <source>
        <dbReference type="EMBL" id="NOH48966.1"/>
    </source>
</evidence>
<accession>A0A7Y3Z9H3</accession>
<reference evidence="3 4" key="1">
    <citation type="submission" date="2019-08" db="EMBL/GenBank/DDBJ databases">
        <title>Draft genome sequencing and comparative genomics of hatchery-associated Vibrios.</title>
        <authorList>
            <person name="Kehlet-Delgado H."/>
            <person name="Mueller R.S."/>
        </authorList>
    </citation>
    <scope>NUCLEOTIDE SEQUENCE [LARGE SCALE GENOMIC DNA]</scope>
    <source>
        <strain evidence="3 4">00-78-3</strain>
    </source>
</reference>
<dbReference type="InterPro" id="IPR025280">
    <property type="entry name" value="SNIPE"/>
</dbReference>
<dbReference type="Pfam" id="PF13250">
    <property type="entry name" value="SNIPE"/>
    <property type="match status" value="1"/>
</dbReference>
<dbReference type="RefSeq" id="WP_253821284.1">
    <property type="nucleotide sequence ID" value="NZ_VTYN01000012.1"/>
</dbReference>
<name>A0A7Y3Z9H3_9VIBR</name>
<keyword evidence="1" id="KW-0175">Coiled coil</keyword>
<evidence type="ECO:0000256" key="1">
    <source>
        <dbReference type="SAM" id="Coils"/>
    </source>
</evidence>
<protein>
    <submittedName>
        <fullName evidence="3">DUF4041 domain-containing protein</fullName>
    </submittedName>
</protein>
<dbReference type="SMART" id="SM00974">
    <property type="entry name" value="T5orf172"/>
    <property type="match status" value="1"/>
</dbReference>
<sequence length="470" mass="54376">MQWVSLHLHALTFTKGISMPETAESYQLVWIVLALLTLTFLLSTRSTKKKHKSLLEDIDKKQKALAEKSIEELVQDLNNQISDVETKIEYGRPIYSRLKDEATKNKEQMKYINVGLFPPAYKFDDSQSLKDKIATCIEHQYQVIESGRATSAYSDWDWFGSKAKGAQMVTSYRRLLLKAFNAEFDMIRKKMRHSSFDTALNKLDRLEQQLEKLGETANVAISEEYFNLKVEELSIWHKEMLHKEKIKQEKKKQQALLREQAKQAKQSGGDTDELEDEIYYKKSDLVKAQKLAKELHGTDALGMEEKIAKMQKEIEKLESKFERATSQAQITKAGYIYVISNIGSFGEGVLKIGMTRRLEPMDRVNELGDASVPFKFDVHALTFVENAPKIEKELHRKFNKARVNIENHRKEFFRVTPQEVATAMEELGVECDWYFDVEAKEYRESHLIREARKRETVETASASNQLPQSI</sequence>
<dbReference type="EMBL" id="VTYN01000012">
    <property type="protein sequence ID" value="NOH48966.1"/>
    <property type="molecule type" value="Genomic_DNA"/>
</dbReference>
<evidence type="ECO:0000259" key="2">
    <source>
        <dbReference type="SMART" id="SM00974"/>
    </source>
</evidence>
<comment type="caution">
    <text evidence="3">The sequence shown here is derived from an EMBL/GenBank/DDBJ whole genome shotgun (WGS) entry which is preliminary data.</text>
</comment>
<feature type="domain" description="Bacteriophage T5 Orf172 DNA-binding" evidence="2">
    <location>
        <begin position="344"/>
        <end position="427"/>
    </location>
</feature>
<proteinExistence type="predicted"/>
<dbReference type="Proteomes" id="UP000572072">
    <property type="component" value="Unassembled WGS sequence"/>
</dbReference>
<dbReference type="Pfam" id="PF13455">
    <property type="entry name" value="MUG113"/>
    <property type="match status" value="1"/>
</dbReference>
<feature type="coiled-coil region" evidence="1">
    <location>
        <begin position="196"/>
        <end position="267"/>
    </location>
</feature>
<organism evidence="3 4">
    <name type="scientific">Vibrio rotiferianus</name>
    <dbReference type="NCBI Taxonomy" id="190895"/>
    <lineage>
        <taxon>Bacteria</taxon>
        <taxon>Pseudomonadati</taxon>
        <taxon>Pseudomonadota</taxon>
        <taxon>Gammaproteobacteria</taxon>
        <taxon>Vibrionales</taxon>
        <taxon>Vibrionaceae</taxon>
        <taxon>Vibrio</taxon>
    </lineage>
</organism>
<dbReference type="InterPro" id="IPR018306">
    <property type="entry name" value="Phage_T5_Orf172_DNA-bd"/>
</dbReference>